<dbReference type="HOGENOM" id="CLU_2416463_0_0_1"/>
<evidence type="ECO:0000313" key="3">
    <source>
        <dbReference type="Proteomes" id="UP000032180"/>
    </source>
</evidence>
<dbReference type="AlphaFoldDB" id="A0A0D9XUX0"/>
<proteinExistence type="predicted"/>
<keyword evidence="3" id="KW-1185">Reference proteome</keyword>
<name>A0A0D9XUX0_9ORYZ</name>
<organism evidence="2 3">
    <name type="scientific">Leersia perrieri</name>
    <dbReference type="NCBI Taxonomy" id="77586"/>
    <lineage>
        <taxon>Eukaryota</taxon>
        <taxon>Viridiplantae</taxon>
        <taxon>Streptophyta</taxon>
        <taxon>Embryophyta</taxon>
        <taxon>Tracheophyta</taxon>
        <taxon>Spermatophyta</taxon>
        <taxon>Magnoliopsida</taxon>
        <taxon>Liliopsida</taxon>
        <taxon>Poales</taxon>
        <taxon>Poaceae</taxon>
        <taxon>BOP clade</taxon>
        <taxon>Oryzoideae</taxon>
        <taxon>Oryzeae</taxon>
        <taxon>Oryzinae</taxon>
        <taxon>Leersia</taxon>
    </lineage>
</organism>
<dbReference type="Gramene" id="LPERR11G18190.1">
    <property type="protein sequence ID" value="LPERR11G18190.1"/>
    <property type="gene ID" value="LPERR11G18190"/>
</dbReference>
<protein>
    <submittedName>
        <fullName evidence="2">Uncharacterized protein</fullName>
    </submittedName>
</protein>
<dbReference type="Proteomes" id="UP000032180">
    <property type="component" value="Chromosome 11"/>
</dbReference>
<feature type="compositionally biased region" description="Gly residues" evidence="1">
    <location>
        <begin position="54"/>
        <end position="72"/>
    </location>
</feature>
<evidence type="ECO:0000256" key="1">
    <source>
        <dbReference type="SAM" id="MobiDB-lite"/>
    </source>
</evidence>
<accession>A0A0D9XUX0</accession>
<reference evidence="2 3" key="1">
    <citation type="submission" date="2012-08" db="EMBL/GenBank/DDBJ databases">
        <title>Oryza genome evolution.</title>
        <authorList>
            <person name="Wing R.A."/>
        </authorList>
    </citation>
    <scope>NUCLEOTIDE SEQUENCE</scope>
</reference>
<evidence type="ECO:0000313" key="2">
    <source>
        <dbReference type="EnsemblPlants" id="LPERR11G18190.1"/>
    </source>
</evidence>
<reference evidence="3" key="2">
    <citation type="submission" date="2013-12" db="EMBL/GenBank/DDBJ databases">
        <authorList>
            <person name="Yu Y."/>
            <person name="Lee S."/>
            <person name="de Baynast K."/>
            <person name="Wissotski M."/>
            <person name="Liu L."/>
            <person name="Talag J."/>
            <person name="Goicoechea J."/>
            <person name="Angelova A."/>
            <person name="Jetty R."/>
            <person name="Kudrna D."/>
            <person name="Golser W."/>
            <person name="Rivera L."/>
            <person name="Zhang J."/>
            <person name="Wing R."/>
        </authorList>
    </citation>
    <scope>NUCLEOTIDE SEQUENCE</scope>
</reference>
<feature type="compositionally biased region" description="Gly residues" evidence="1">
    <location>
        <begin position="80"/>
        <end position="92"/>
    </location>
</feature>
<sequence>MPSCGGGGAAYPAGGEVFGECLAGPGAGAGAVGDGVGSLGPFGEYSSGGYARTGDGGETLGVPGTGDDGVGPTGTETSGGSSGGIDGFPGVG</sequence>
<reference evidence="2" key="3">
    <citation type="submission" date="2015-04" db="UniProtKB">
        <authorList>
            <consortium name="EnsemblPlants"/>
        </authorList>
    </citation>
    <scope>IDENTIFICATION</scope>
</reference>
<dbReference type="EnsemblPlants" id="LPERR11G18190.1">
    <property type="protein sequence ID" value="LPERR11G18190.1"/>
    <property type="gene ID" value="LPERR11G18190"/>
</dbReference>
<feature type="region of interest" description="Disordered" evidence="1">
    <location>
        <begin position="48"/>
        <end position="92"/>
    </location>
</feature>